<dbReference type="AlphaFoldDB" id="A0A0G1X5W6"/>
<dbReference type="SUPFAM" id="SSF103481">
    <property type="entry name" value="Multidrug resistance efflux transporter EmrE"/>
    <property type="match status" value="1"/>
</dbReference>
<dbReference type="Proteomes" id="UP000034403">
    <property type="component" value="Unassembled WGS sequence"/>
</dbReference>
<organism evidence="2 3">
    <name type="scientific">Candidatus Yanofskybacteria bacterium GW2011_GWA1_48_10</name>
    <dbReference type="NCBI Taxonomy" id="1619022"/>
    <lineage>
        <taxon>Bacteria</taxon>
        <taxon>Candidatus Yanofskyibacteriota</taxon>
    </lineage>
</organism>
<dbReference type="Gene3D" id="1.10.3730.20">
    <property type="match status" value="1"/>
</dbReference>
<evidence type="ECO:0008006" key="4">
    <source>
        <dbReference type="Google" id="ProtNLM"/>
    </source>
</evidence>
<comment type="caution">
    <text evidence="2">The sequence shown here is derived from an EMBL/GenBank/DDBJ whole genome shotgun (WGS) entry which is preliminary data.</text>
</comment>
<sequence length="112" mass="12141">MSIINASLIVVGLSLVGVLGDYFIKLAGHDSSKYIDLKWFLIGFLVYSSTAIGWFFVMKHIKLSTLGVIYGVTTVVALTTIGVLVFKEHLSIYEVIGILAGVSSIILLSRFG</sequence>
<accession>A0A0G1X5W6</accession>
<feature type="transmembrane region" description="Helical" evidence="1">
    <location>
        <begin position="39"/>
        <end position="58"/>
    </location>
</feature>
<reference evidence="2 3" key="1">
    <citation type="journal article" date="2015" name="Nature">
        <title>rRNA introns, odd ribosomes, and small enigmatic genomes across a large radiation of phyla.</title>
        <authorList>
            <person name="Brown C.T."/>
            <person name="Hug L.A."/>
            <person name="Thomas B.C."/>
            <person name="Sharon I."/>
            <person name="Castelle C.J."/>
            <person name="Singh A."/>
            <person name="Wilkins M.J."/>
            <person name="Williams K.H."/>
            <person name="Banfield J.F."/>
        </authorList>
    </citation>
    <scope>NUCLEOTIDE SEQUENCE [LARGE SCALE GENOMIC DNA]</scope>
</reference>
<dbReference type="InterPro" id="IPR037185">
    <property type="entry name" value="EmrE-like"/>
</dbReference>
<evidence type="ECO:0000313" key="3">
    <source>
        <dbReference type="Proteomes" id="UP000034403"/>
    </source>
</evidence>
<evidence type="ECO:0000313" key="2">
    <source>
        <dbReference type="EMBL" id="KKU89805.1"/>
    </source>
</evidence>
<proteinExistence type="predicted"/>
<name>A0A0G1X5W6_9BACT</name>
<gene>
    <name evidence="2" type="ORF">UY20_C0005G0019</name>
</gene>
<feature type="transmembrane region" description="Helical" evidence="1">
    <location>
        <begin position="92"/>
        <end position="111"/>
    </location>
</feature>
<dbReference type="EMBL" id="LCPC01000005">
    <property type="protein sequence ID" value="KKU89805.1"/>
    <property type="molecule type" value="Genomic_DNA"/>
</dbReference>
<feature type="transmembrane region" description="Helical" evidence="1">
    <location>
        <begin position="65"/>
        <end position="86"/>
    </location>
</feature>
<keyword evidence="1" id="KW-0472">Membrane</keyword>
<keyword evidence="1" id="KW-0812">Transmembrane</keyword>
<keyword evidence="1" id="KW-1133">Transmembrane helix</keyword>
<protein>
    <recommendedName>
        <fullName evidence="4">EamA domain-containing protein</fullName>
    </recommendedName>
</protein>
<evidence type="ECO:0000256" key="1">
    <source>
        <dbReference type="SAM" id="Phobius"/>
    </source>
</evidence>